<reference evidence="2" key="1">
    <citation type="journal article" date="2017" name="Parasit. Vectors">
        <title>Sialotranscriptomics of Rhipicephalus zambeziensis reveals intricate expression profiles of secretory proteins and suggests tight temporal transcriptional regulation during blood-feeding.</title>
        <authorList>
            <person name="de Castro M.H."/>
            <person name="de Klerk D."/>
            <person name="Pienaar R."/>
            <person name="Rees D.J.G."/>
            <person name="Mans B.J."/>
        </authorList>
    </citation>
    <scope>NUCLEOTIDE SEQUENCE</scope>
    <source>
        <tissue evidence="2">Salivary glands</tissue>
    </source>
</reference>
<dbReference type="EMBL" id="GFPF01005362">
    <property type="protein sequence ID" value="MAA16508.1"/>
    <property type="molecule type" value="Transcribed_RNA"/>
</dbReference>
<feature type="compositionally biased region" description="Low complexity" evidence="1">
    <location>
        <begin position="13"/>
        <end position="54"/>
    </location>
</feature>
<dbReference type="AlphaFoldDB" id="A0A224YFM2"/>
<organism evidence="2">
    <name type="scientific">Rhipicephalus zambeziensis</name>
    <dbReference type="NCBI Taxonomy" id="60191"/>
    <lineage>
        <taxon>Eukaryota</taxon>
        <taxon>Metazoa</taxon>
        <taxon>Ecdysozoa</taxon>
        <taxon>Arthropoda</taxon>
        <taxon>Chelicerata</taxon>
        <taxon>Arachnida</taxon>
        <taxon>Acari</taxon>
        <taxon>Parasitiformes</taxon>
        <taxon>Ixodida</taxon>
        <taxon>Ixodoidea</taxon>
        <taxon>Ixodidae</taxon>
        <taxon>Rhipicephalinae</taxon>
        <taxon>Rhipicephalus</taxon>
        <taxon>Rhipicephalus</taxon>
    </lineage>
</organism>
<sequence>MRVGTQSEPASLPGGSISTSSTTSIGSSPTSGVSGVGAANVGAPTSGRTSPSGTVVGGGAVVSSAPAGPSPESAGNGPYLTATSSSSNIPSHIEESFRAPEGAVLTGMGPEGATSIGVNPFTSSISSVDSAVHERLLSIGSTAQTENTLLVDTGGRERTLVTVNEQS</sequence>
<evidence type="ECO:0000313" key="2">
    <source>
        <dbReference type="EMBL" id="MAA16508.1"/>
    </source>
</evidence>
<evidence type="ECO:0000256" key="1">
    <source>
        <dbReference type="SAM" id="MobiDB-lite"/>
    </source>
</evidence>
<accession>A0A224YFM2</accession>
<feature type="compositionally biased region" description="Low complexity" evidence="1">
    <location>
        <begin position="61"/>
        <end position="78"/>
    </location>
</feature>
<proteinExistence type="predicted"/>
<feature type="region of interest" description="Disordered" evidence="1">
    <location>
        <begin position="1"/>
        <end position="91"/>
    </location>
</feature>
<protein>
    <submittedName>
        <fullName evidence="2">TIL domain containing protein</fullName>
    </submittedName>
</protein>
<name>A0A224YFM2_9ACAR</name>
<feature type="compositionally biased region" description="Polar residues" evidence="1">
    <location>
        <begin position="81"/>
        <end position="90"/>
    </location>
</feature>